<gene>
    <name evidence="3" type="ORF">HYH03_003156</name>
</gene>
<feature type="chain" id="PRO_5032477397" evidence="2">
    <location>
        <begin position="21"/>
        <end position="635"/>
    </location>
</feature>
<feature type="region of interest" description="Disordered" evidence="1">
    <location>
        <begin position="369"/>
        <end position="398"/>
    </location>
</feature>
<name>A0A835YCX7_9CHLO</name>
<feature type="compositionally biased region" description="Gly residues" evidence="1">
    <location>
        <begin position="619"/>
        <end position="629"/>
    </location>
</feature>
<feature type="compositionally biased region" description="Pro residues" evidence="1">
    <location>
        <begin position="371"/>
        <end position="392"/>
    </location>
</feature>
<feature type="region of interest" description="Disordered" evidence="1">
    <location>
        <begin position="566"/>
        <end position="635"/>
    </location>
</feature>
<feature type="signal peptide" evidence="2">
    <location>
        <begin position="1"/>
        <end position="20"/>
    </location>
</feature>
<sequence length="635" mass="66811">MRLPLLLVLSLCALAATGHGASRPHLASNGASRSQITCRLAVEFIILGRLVAERQDGAVEVHSVQVARAGDPGQDLELLGLAVVQEDPREVAVEPSTQLAAQLCGDLAGATSNQVIRLGGVLQGSRPAQPAPVVNIPAAGAWSLVLVNCAGAAAPSLSLTLDLPAGVEWLTEPAAEAGVGALCRREPSPLLEDPSGASTPTPSAAIRRLTEAAKKELTTRAKLTRDSRALVRLVPAAVEFPAAGGSVEVTVSGLSYGGSVQALWDWEANFGLLMSSADPQVEDLVQTQVAAFAARAPNVWCLLNSMDPLVRFHDANVQAVRQGSITSYTFRFPVPAAGAYNLYYVSCAHDAWVSVTLDMAFGGVVSGQRWPPQPAAPDADTPPSPPSPPRQPFTPWQPFLLSPPAPPVGATVNITTRATLSQDSRSLVRLHGAVSFGLRGAVHHTVSNVTFDGTPANGSLNLKNFGFLLSLANPTTDALLQKQAAAWAARKPGVRCPLTLYGSMFTLAHPREYPVVLNGRHSFTVTHLITSNRPDGTSYLYFASCERDMRLSLTLDVALENVVLGDGWPSRPPTGAPSNRRRRRRRSLPLRAGEATARHGTGQDGRVLGPATQDRTEDGGCGAGDGQGGSVPVDD</sequence>
<evidence type="ECO:0000256" key="2">
    <source>
        <dbReference type="SAM" id="SignalP"/>
    </source>
</evidence>
<dbReference type="Proteomes" id="UP000612055">
    <property type="component" value="Unassembled WGS sequence"/>
</dbReference>
<accession>A0A835YCX7</accession>
<comment type="caution">
    <text evidence="3">The sequence shown here is derived from an EMBL/GenBank/DDBJ whole genome shotgun (WGS) entry which is preliminary data.</text>
</comment>
<proteinExistence type="predicted"/>
<organism evidence="3 4">
    <name type="scientific">Edaphochlamys debaryana</name>
    <dbReference type="NCBI Taxonomy" id="47281"/>
    <lineage>
        <taxon>Eukaryota</taxon>
        <taxon>Viridiplantae</taxon>
        <taxon>Chlorophyta</taxon>
        <taxon>core chlorophytes</taxon>
        <taxon>Chlorophyceae</taxon>
        <taxon>CS clade</taxon>
        <taxon>Chlamydomonadales</taxon>
        <taxon>Chlamydomonadales incertae sedis</taxon>
        <taxon>Edaphochlamys</taxon>
    </lineage>
</organism>
<keyword evidence="4" id="KW-1185">Reference proteome</keyword>
<evidence type="ECO:0000256" key="1">
    <source>
        <dbReference type="SAM" id="MobiDB-lite"/>
    </source>
</evidence>
<evidence type="ECO:0000313" key="3">
    <source>
        <dbReference type="EMBL" id="KAG2498968.1"/>
    </source>
</evidence>
<reference evidence="3" key="1">
    <citation type="journal article" date="2020" name="bioRxiv">
        <title>Comparative genomics of Chlamydomonas.</title>
        <authorList>
            <person name="Craig R.J."/>
            <person name="Hasan A.R."/>
            <person name="Ness R.W."/>
            <person name="Keightley P.D."/>
        </authorList>
    </citation>
    <scope>NUCLEOTIDE SEQUENCE</scope>
    <source>
        <strain evidence="3">CCAP 11/70</strain>
    </source>
</reference>
<protein>
    <submittedName>
        <fullName evidence="3">Uncharacterized protein</fullName>
    </submittedName>
</protein>
<dbReference type="AlphaFoldDB" id="A0A835YCX7"/>
<dbReference type="EMBL" id="JAEHOE010000008">
    <property type="protein sequence ID" value="KAG2498968.1"/>
    <property type="molecule type" value="Genomic_DNA"/>
</dbReference>
<feature type="compositionally biased region" description="Basic residues" evidence="1">
    <location>
        <begin position="579"/>
        <end position="588"/>
    </location>
</feature>
<evidence type="ECO:0000313" key="4">
    <source>
        <dbReference type="Proteomes" id="UP000612055"/>
    </source>
</evidence>
<keyword evidence="2" id="KW-0732">Signal</keyword>